<keyword evidence="4 12" id="KW-0894">Sodium channel</keyword>
<comment type="subcellular location">
    <subcellularLocation>
        <location evidence="1">Membrane</location>
        <topology evidence="1">Multi-pass membrane protein</topology>
    </subcellularLocation>
</comment>
<dbReference type="GO" id="GO:0015280">
    <property type="term" value="F:ligand-gated sodium channel activity"/>
    <property type="evidence" value="ECO:0007669"/>
    <property type="project" value="TreeGrafter"/>
</dbReference>
<evidence type="ECO:0000256" key="13">
    <source>
        <dbReference type="SAM" id="Phobius"/>
    </source>
</evidence>
<keyword evidence="9 13" id="KW-0472">Membrane</keyword>
<comment type="similarity">
    <text evidence="2 12">Belongs to the amiloride-sensitive sodium channel (TC 1.A.6) family.</text>
</comment>
<dbReference type="Pfam" id="PF00858">
    <property type="entry name" value="ASC"/>
    <property type="match status" value="1"/>
</dbReference>
<dbReference type="Proteomes" id="UP001153620">
    <property type="component" value="Chromosome 2"/>
</dbReference>
<evidence type="ECO:0000256" key="7">
    <source>
        <dbReference type="ARBA" id="ARBA00023053"/>
    </source>
</evidence>
<evidence type="ECO:0000256" key="5">
    <source>
        <dbReference type="ARBA" id="ARBA00022692"/>
    </source>
</evidence>
<dbReference type="InterPro" id="IPR001873">
    <property type="entry name" value="ENaC"/>
</dbReference>
<organism evidence="14 15">
    <name type="scientific">Chironomus riparius</name>
    <dbReference type="NCBI Taxonomy" id="315576"/>
    <lineage>
        <taxon>Eukaryota</taxon>
        <taxon>Metazoa</taxon>
        <taxon>Ecdysozoa</taxon>
        <taxon>Arthropoda</taxon>
        <taxon>Hexapoda</taxon>
        <taxon>Insecta</taxon>
        <taxon>Pterygota</taxon>
        <taxon>Neoptera</taxon>
        <taxon>Endopterygota</taxon>
        <taxon>Diptera</taxon>
        <taxon>Nematocera</taxon>
        <taxon>Chironomoidea</taxon>
        <taxon>Chironomidae</taxon>
        <taxon>Chironominae</taxon>
        <taxon>Chironomus</taxon>
    </lineage>
</organism>
<dbReference type="EMBL" id="OU895878">
    <property type="protein sequence ID" value="CAG9804645.1"/>
    <property type="molecule type" value="Genomic_DNA"/>
</dbReference>
<evidence type="ECO:0000256" key="11">
    <source>
        <dbReference type="ARBA" id="ARBA00023303"/>
    </source>
</evidence>
<keyword evidence="5 12" id="KW-0812">Transmembrane</keyword>
<keyword evidence="7" id="KW-0915">Sodium</keyword>
<evidence type="ECO:0000256" key="3">
    <source>
        <dbReference type="ARBA" id="ARBA00022448"/>
    </source>
</evidence>
<keyword evidence="8 12" id="KW-0406">Ion transport</keyword>
<proteinExistence type="inferred from homology"/>
<keyword evidence="11 12" id="KW-0407">Ion channel</keyword>
<reference evidence="14" key="2">
    <citation type="submission" date="2022-10" db="EMBL/GenBank/DDBJ databases">
        <authorList>
            <consortium name="ENA_rothamsted_submissions"/>
            <consortium name="culmorum"/>
            <person name="King R."/>
        </authorList>
    </citation>
    <scope>NUCLEOTIDE SEQUENCE</scope>
</reference>
<evidence type="ECO:0000256" key="4">
    <source>
        <dbReference type="ARBA" id="ARBA00022461"/>
    </source>
</evidence>
<keyword evidence="15" id="KW-1185">Reference proteome</keyword>
<name>A0A9N9WSX4_9DIPT</name>
<evidence type="ECO:0000256" key="1">
    <source>
        <dbReference type="ARBA" id="ARBA00004141"/>
    </source>
</evidence>
<dbReference type="OrthoDB" id="6021021at2759"/>
<evidence type="ECO:0000256" key="8">
    <source>
        <dbReference type="ARBA" id="ARBA00023065"/>
    </source>
</evidence>
<keyword evidence="6 13" id="KW-1133">Transmembrane helix</keyword>
<evidence type="ECO:0000313" key="15">
    <source>
        <dbReference type="Proteomes" id="UP001153620"/>
    </source>
</evidence>
<dbReference type="PANTHER" id="PTHR11690:SF288">
    <property type="entry name" value="AMILORIDE-SENSITIVE NA+ CHANNEL-RELATED"/>
    <property type="match status" value="1"/>
</dbReference>
<accession>A0A9N9WSX4</accession>
<protein>
    <submittedName>
        <fullName evidence="14">Uncharacterized protein</fullName>
    </submittedName>
</protein>
<evidence type="ECO:0000256" key="9">
    <source>
        <dbReference type="ARBA" id="ARBA00023136"/>
    </source>
</evidence>
<gene>
    <name evidence="14" type="ORF">CHIRRI_LOCUS7527</name>
</gene>
<reference evidence="14" key="1">
    <citation type="submission" date="2022-01" db="EMBL/GenBank/DDBJ databases">
        <authorList>
            <person name="King R."/>
        </authorList>
    </citation>
    <scope>NUCLEOTIDE SEQUENCE</scope>
</reference>
<sequence length="437" mass="50705">MNASLGFIDNLSIHGIRHVFNGNKFKRVFWSFAIFGSAAFLSFNIFQLHSKLEKTPDINVRVGQKFISNIPFPSITICTPLFATNRLVPYFNISRFMRQNHKTKLNLTVQEQNYLASNIHACVPEIASVLQPHVQDRTRNDIVNLLDESFLSTRDTILFCGYKNMPQDCTRTFYRVLTDRGFCFSTNLQGFSTIFNEKVISRDFNSYKKSTNYTSDDEIENETTQWTLDKGYISNQKTDLLPMKITRGPSYGFNSFLNDSDPTNICTVFGNSFSYYIHLPNEIMLPFHQEHVVEFRKRKDVYLTAISYTADAGMRKFSPRSRGCYFEGEKQLKFFKTYTKALCEFECMTNYTLRKCGCVKFSMPRTSETKVCTVENSDCYFEAMSIWPDHETLPDRFEVTCGCLKTCNNIKYEVKFEKLSTSENVMTVFELLKLPKE</sequence>
<keyword evidence="3 12" id="KW-0813">Transport</keyword>
<dbReference type="GO" id="GO:0005886">
    <property type="term" value="C:plasma membrane"/>
    <property type="evidence" value="ECO:0007669"/>
    <property type="project" value="TreeGrafter"/>
</dbReference>
<evidence type="ECO:0000256" key="10">
    <source>
        <dbReference type="ARBA" id="ARBA00023201"/>
    </source>
</evidence>
<evidence type="ECO:0000256" key="2">
    <source>
        <dbReference type="ARBA" id="ARBA00007193"/>
    </source>
</evidence>
<dbReference type="Gene3D" id="1.10.287.820">
    <property type="entry name" value="Acid-sensing ion channel domain"/>
    <property type="match status" value="1"/>
</dbReference>
<dbReference type="AlphaFoldDB" id="A0A9N9WSX4"/>
<evidence type="ECO:0000256" key="12">
    <source>
        <dbReference type="RuleBase" id="RU000679"/>
    </source>
</evidence>
<feature type="transmembrane region" description="Helical" evidence="13">
    <location>
        <begin position="28"/>
        <end position="46"/>
    </location>
</feature>
<evidence type="ECO:0000313" key="14">
    <source>
        <dbReference type="EMBL" id="CAG9804645.1"/>
    </source>
</evidence>
<keyword evidence="10 12" id="KW-0739">Sodium transport</keyword>
<evidence type="ECO:0000256" key="6">
    <source>
        <dbReference type="ARBA" id="ARBA00022989"/>
    </source>
</evidence>
<dbReference type="PANTHER" id="PTHR11690">
    <property type="entry name" value="AMILORIDE-SENSITIVE SODIUM CHANNEL-RELATED"/>
    <property type="match status" value="1"/>
</dbReference>